<proteinExistence type="predicted"/>
<accession>D3RR12</accession>
<name>D3RR12_ALLVD</name>
<dbReference type="RefSeq" id="WP_012970116.1">
    <property type="nucleotide sequence ID" value="NC_013851.1"/>
</dbReference>
<dbReference type="OrthoDB" id="6899489at2"/>
<protein>
    <submittedName>
        <fullName evidence="1">Uncharacterized protein</fullName>
    </submittedName>
</protein>
<dbReference type="Proteomes" id="UP000001441">
    <property type="component" value="Chromosome"/>
</dbReference>
<evidence type="ECO:0000313" key="2">
    <source>
        <dbReference type="Proteomes" id="UP000001441"/>
    </source>
</evidence>
<reference evidence="1 2" key="1">
    <citation type="journal article" date="2011" name="Stand. Genomic Sci.">
        <title>Complete genome sequence of Allochromatium vinosum DSM 180(T).</title>
        <authorList>
            <person name="Weissgerber T."/>
            <person name="Zigann R."/>
            <person name="Bruce D."/>
            <person name="Chang Y.J."/>
            <person name="Detter J.C."/>
            <person name="Han C."/>
            <person name="Hauser L."/>
            <person name="Jeffries C.D."/>
            <person name="Land M."/>
            <person name="Munk A.C."/>
            <person name="Tapia R."/>
            <person name="Dahl C."/>
        </authorList>
    </citation>
    <scope>NUCLEOTIDE SEQUENCE [LARGE SCALE GENOMIC DNA]</scope>
    <source>
        <strain evidence="2">ATCC 17899 / DSM 180 / NBRC 103801 / NCIMB 10441 / D</strain>
    </source>
</reference>
<organism evidence="1 2">
    <name type="scientific">Allochromatium vinosum (strain ATCC 17899 / DSM 180 / NBRC 103801 / NCIMB 10441 / D)</name>
    <name type="common">Chromatium vinosum</name>
    <dbReference type="NCBI Taxonomy" id="572477"/>
    <lineage>
        <taxon>Bacteria</taxon>
        <taxon>Pseudomonadati</taxon>
        <taxon>Pseudomonadota</taxon>
        <taxon>Gammaproteobacteria</taxon>
        <taxon>Chromatiales</taxon>
        <taxon>Chromatiaceae</taxon>
        <taxon>Allochromatium</taxon>
    </lineage>
</organism>
<keyword evidence="2" id="KW-1185">Reference proteome</keyword>
<gene>
    <name evidence="1" type="ordered locus">Alvin_0894</name>
</gene>
<sequence>MKPQDHTHGEQLATTATTFYSLPVCGSDLFSVAPGVPAEIALEHAASVLDAAIDTFSEALCNMPACDESAKLWSAFYNLPAVLGLVQSVLPLSSCATAPADGFGYYIAPADHKAPGPFTWFVVNHANECVVEYGTADTWSDADQIACNTIERLEQEPAPEPAKADPETLRRVWIDMAKMAADELAKLDRAGETGEGEQ</sequence>
<evidence type="ECO:0000313" key="1">
    <source>
        <dbReference type="EMBL" id="ADC61840.1"/>
    </source>
</evidence>
<dbReference type="EMBL" id="CP001896">
    <property type="protein sequence ID" value="ADC61840.1"/>
    <property type="molecule type" value="Genomic_DNA"/>
</dbReference>
<dbReference type="KEGG" id="alv:Alvin_0894"/>
<dbReference type="AlphaFoldDB" id="D3RR12"/>
<dbReference type="HOGENOM" id="CLU_1375706_0_0_6"/>
<dbReference type="STRING" id="572477.Alvin_0894"/>